<dbReference type="EMBL" id="HACG01027021">
    <property type="protein sequence ID" value="CEK73886.1"/>
    <property type="molecule type" value="Transcribed_RNA"/>
</dbReference>
<dbReference type="GO" id="GO:0006915">
    <property type="term" value="P:apoptotic process"/>
    <property type="evidence" value="ECO:0007669"/>
    <property type="project" value="UniProtKB-KW"/>
</dbReference>
<evidence type="ECO:0000256" key="6">
    <source>
        <dbReference type="ARBA" id="ARBA00022824"/>
    </source>
</evidence>
<keyword evidence="8 12" id="KW-0472">Membrane</keyword>
<keyword evidence="5" id="KW-0053">Apoptosis</keyword>
<keyword evidence="6" id="KW-0256">Endoplasmic reticulum</keyword>
<dbReference type="AlphaFoldDB" id="A0A0B7A1B2"/>
<sequence length="653" mass="74365">MASAAQWEVVGKSKKSKVVPRTLSKTQKKQFVDKMPRIDANAPVKEDKTIYSAFLEKEQTDQGNAASARQSNGSSNTNNAKKIVVQKKKKTDQDLKKLEKPVSLDAAVAQIDHRELESVLSQSQIMFPDNQDVWLKDLASYLNLKLEKVKDTDATFKGKPQGYPLELLPASSQKVLNSVVKKFSNMTLDHLFYQFVQTLLVESSKDQSTLGFKIFLQLLAHHKPDIVIGKTNQYLELLKTHQNRPSNCLLILWAVGQCGVKNFKSGLKVWLDLMLPALEVRQVAHYPVEYLEQLIGCHKKKDSAYGVITLREYFQVLDVVFSPGFNLSGDLRKSLTSLYPHIKELAHGETPSQNLRTFFPSYLARINASSNQAVKNEVLDCLVKCLTVDKQSFSVWCQLYVKHLSASGHLLEHINHEWSKLASQFDKKLLQETLRTFSVTNDEMESLDRGNREGLALCQAATKELTTKLTRGSFPWGYLLFLLVLVLASVVVYDINSSSNLRSSRAVRFLEHYGILALLEQAWRSISTFLTMASEWIKEKFPVYSAYIRETVGPFLTLLWSSAKDFVIAAELTTRPHRALVLEKAVDLYHWVYELSPETWAWCYEALIVSWQVVKDYTLWIWKHSVHLVLSFYDWLTIKISEGSLSKESSGHF</sequence>
<dbReference type="InterPro" id="IPR019308">
    <property type="entry name" value="TMEM214"/>
</dbReference>
<comment type="similarity">
    <text evidence="2">Belongs to the TMEM214 family.</text>
</comment>
<feature type="region of interest" description="Disordered" evidence="11">
    <location>
        <begin position="1"/>
        <end position="30"/>
    </location>
</feature>
<dbReference type="PANTHER" id="PTHR13448">
    <property type="entry name" value="TRANSMEMBRANE PROTEIN 214"/>
    <property type="match status" value="1"/>
</dbReference>
<reference evidence="13" key="1">
    <citation type="submission" date="2014-12" db="EMBL/GenBank/DDBJ databases">
        <title>Insight into the proteome of Arion vulgaris.</title>
        <authorList>
            <person name="Aradska J."/>
            <person name="Bulat T."/>
            <person name="Smidak R."/>
            <person name="Sarate P."/>
            <person name="Gangsoo J."/>
            <person name="Sialana F."/>
            <person name="Bilban M."/>
            <person name="Lubec G."/>
        </authorList>
    </citation>
    <scope>NUCLEOTIDE SEQUENCE</scope>
    <source>
        <tissue evidence="13">Skin</tissue>
    </source>
</reference>
<protein>
    <recommendedName>
        <fullName evidence="14">Transmembrane protein 214</fullName>
    </recommendedName>
</protein>
<feature type="transmembrane region" description="Helical" evidence="12">
    <location>
        <begin position="476"/>
        <end position="495"/>
    </location>
</feature>
<gene>
    <name evidence="13" type="primary">ORF88745</name>
</gene>
<accession>A0A0B7A1B2</accession>
<evidence type="ECO:0000256" key="2">
    <source>
        <dbReference type="ARBA" id="ARBA00007984"/>
    </source>
</evidence>
<evidence type="ECO:0000256" key="4">
    <source>
        <dbReference type="ARBA" id="ARBA00022692"/>
    </source>
</evidence>
<evidence type="ECO:0000256" key="10">
    <source>
        <dbReference type="ARBA" id="ARBA00024938"/>
    </source>
</evidence>
<dbReference type="PANTHER" id="PTHR13448:SF0">
    <property type="entry name" value="TRANSMEMBRANE PROTEIN 214"/>
    <property type="match status" value="1"/>
</dbReference>
<dbReference type="Pfam" id="PF10151">
    <property type="entry name" value="TMEM214"/>
    <property type="match status" value="1"/>
</dbReference>
<evidence type="ECO:0000256" key="11">
    <source>
        <dbReference type="SAM" id="MobiDB-lite"/>
    </source>
</evidence>
<comment type="subunit">
    <text evidence="3">Constitutively interacts with CASP4; required for the localization of procaspase 4 to the ER.</text>
</comment>
<proteinExistence type="inferred from homology"/>
<evidence type="ECO:0000313" key="13">
    <source>
        <dbReference type="EMBL" id="CEK73886.1"/>
    </source>
</evidence>
<evidence type="ECO:0000256" key="12">
    <source>
        <dbReference type="SAM" id="Phobius"/>
    </source>
</evidence>
<organism evidence="13">
    <name type="scientific">Arion vulgaris</name>
    <dbReference type="NCBI Taxonomy" id="1028688"/>
    <lineage>
        <taxon>Eukaryota</taxon>
        <taxon>Metazoa</taxon>
        <taxon>Spiralia</taxon>
        <taxon>Lophotrochozoa</taxon>
        <taxon>Mollusca</taxon>
        <taxon>Gastropoda</taxon>
        <taxon>Heterobranchia</taxon>
        <taxon>Euthyneura</taxon>
        <taxon>Panpulmonata</taxon>
        <taxon>Eupulmonata</taxon>
        <taxon>Stylommatophora</taxon>
        <taxon>Helicina</taxon>
        <taxon>Arionoidea</taxon>
        <taxon>Arionidae</taxon>
        <taxon>Arion</taxon>
    </lineage>
</organism>
<dbReference type="GO" id="GO:0005789">
    <property type="term" value="C:endoplasmic reticulum membrane"/>
    <property type="evidence" value="ECO:0007669"/>
    <property type="project" value="UniProtKB-SubCell"/>
</dbReference>
<evidence type="ECO:0000256" key="3">
    <source>
        <dbReference type="ARBA" id="ARBA00011720"/>
    </source>
</evidence>
<comment type="function">
    <text evidence="10">Critical mediator, in cooperation with CASP4, of endoplasmic reticulum-stress induced apoptosis. Required or the activation of CASP4 following endoplasmic reticulum stress.</text>
</comment>
<keyword evidence="4 12" id="KW-0812">Transmembrane</keyword>
<evidence type="ECO:0000256" key="5">
    <source>
        <dbReference type="ARBA" id="ARBA00022703"/>
    </source>
</evidence>
<feature type="compositionally biased region" description="Polar residues" evidence="11">
    <location>
        <begin position="61"/>
        <end position="80"/>
    </location>
</feature>
<evidence type="ECO:0008006" key="14">
    <source>
        <dbReference type="Google" id="ProtNLM"/>
    </source>
</evidence>
<evidence type="ECO:0000256" key="7">
    <source>
        <dbReference type="ARBA" id="ARBA00022989"/>
    </source>
</evidence>
<dbReference type="GO" id="GO:0005794">
    <property type="term" value="C:Golgi apparatus"/>
    <property type="evidence" value="ECO:0007669"/>
    <property type="project" value="TreeGrafter"/>
</dbReference>
<keyword evidence="9" id="KW-0325">Glycoprotein</keyword>
<evidence type="ECO:0000256" key="1">
    <source>
        <dbReference type="ARBA" id="ARBA00004477"/>
    </source>
</evidence>
<name>A0A0B7A1B2_9EUPU</name>
<feature type="region of interest" description="Disordered" evidence="11">
    <location>
        <begin position="61"/>
        <end position="92"/>
    </location>
</feature>
<evidence type="ECO:0000256" key="9">
    <source>
        <dbReference type="ARBA" id="ARBA00023180"/>
    </source>
</evidence>
<evidence type="ECO:0000256" key="8">
    <source>
        <dbReference type="ARBA" id="ARBA00023136"/>
    </source>
</evidence>
<comment type="subcellular location">
    <subcellularLocation>
        <location evidence="1">Endoplasmic reticulum membrane</location>
        <topology evidence="1">Multi-pass membrane protein</topology>
    </subcellularLocation>
</comment>
<keyword evidence="7 12" id="KW-1133">Transmembrane helix</keyword>